<dbReference type="OrthoDB" id="166327at2157"/>
<evidence type="ECO:0000313" key="3">
    <source>
        <dbReference type="EMBL" id="RJX44104.1"/>
    </source>
</evidence>
<proteinExistence type="predicted"/>
<protein>
    <submittedName>
        <fullName evidence="3">Death domain-associated protein</fullName>
    </submittedName>
</protein>
<reference evidence="3 4" key="1">
    <citation type="submission" date="2018-06" db="EMBL/GenBank/DDBJ databases">
        <title>Halonotius sp. F13-13 a new haloarchaeeon isolated from a solar saltern from Isla Cristina, Huelva, Spain.</title>
        <authorList>
            <person name="Duran-Viseras A."/>
            <person name="Sanchez-Porro C."/>
            <person name="Ventosa A."/>
        </authorList>
    </citation>
    <scope>NUCLEOTIDE SEQUENCE [LARGE SCALE GENOMIC DNA]</scope>
    <source>
        <strain evidence="3 4">F13-13</strain>
    </source>
</reference>
<feature type="compositionally biased region" description="Acidic residues" evidence="1">
    <location>
        <begin position="7"/>
        <end position="29"/>
    </location>
</feature>
<dbReference type="RefSeq" id="WP_120101426.1">
    <property type="nucleotide sequence ID" value="NZ_QKNY01000005.1"/>
</dbReference>
<dbReference type="Proteomes" id="UP000276588">
    <property type="component" value="Unassembled WGS sequence"/>
</dbReference>
<dbReference type="EMBL" id="QKNY01000005">
    <property type="protein sequence ID" value="RJX44104.1"/>
    <property type="molecule type" value="Genomic_DNA"/>
</dbReference>
<comment type="caution">
    <text evidence="3">The sequence shown here is derived from an EMBL/GenBank/DDBJ whole genome shotgun (WGS) entry which is preliminary data.</text>
</comment>
<feature type="compositionally biased region" description="Basic and acidic residues" evidence="1">
    <location>
        <begin position="48"/>
        <end position="58"/>
    </location>
</feature>
<sequence length="65" mass="7205">MGFGSYDESEQENQDFDTDFEDDDGLDAGEAEHKGSVDFEIGASNDELLDRLESMKDEPDAEPAE</sequence>
<gene>
    <name evidence="3" type="ORF">DM826_03240</name>
</gene>
<accession>A0A3A6PWM7</accession>
<keyword evidence="4" id="KW-1185">Reference proteome</keyword>
<feature type="region of interest" description="Disordered" evidence="1">
    <location>
        <begin position="1"/>
        <end position="65"/>
    </location>
</feature>
<dbReference type="AlphaFoldDB" id="A0A3A6PWM7"/>
<evidence type="ECO:0000313" key="4">
    <source>
        <dbReference type="Proteomes" id="UP000276588"/>
    </source>
</evidence>
<name>A0A3A6PWM7_9EURY</name>
<dbReference type="InterPro" id="IPR043902">
    <property type="entry name" value="DUF5786"/>
</dbReference>
<dbReference type="Pfam" id="PF19099">
    <property type="entry name" value="DUF5786"/>
    <property type="match status" value="1"/>
</dbReference>
<evidence type="ECO:0000259" key="2">
    <source>
        <dbReference type="Pfam" id="PF19099"/>
    </source>
</evidence>
<evidence type="ECO:0000256" key="1">
    <source>
        <dbReference type="SAM" id="MobiDB-lite"/>
    </source>
</evidence>
<feature type="domain" description="DUF5786" evidence="2">
    <location>
        <begin position="3"/>
        <end position="56"/>
    </location>
</feature>
<organism evidence="3 4">
    <name type="scientific">Halonotius aquaticus</name>
    <dbReference type="NCBI Taxonomy" id="2216978"/>
    <lineage>
        <taxon>Archaea</taxon>
        <taxon>Methanobacteriati</taxon>
        <taxon>Methanobacteriota</taxon>
        <taxon>Stenosarchaea group</taxon>
        <taxon>Halobacteria</taxon>
        <taxon>Halobacteriales</taxon>
        <taxon>Haloferacaceae</taxon>
        <taxon>Halonotius</taxon>
    </lineage>
</organism>